<dbReference type="RefSeq" id="WP_347949631.1">
    <property type="nucleotide sequence ID" value="NZ_JBDXMI010000001.1"/>
</dbReference>
<gene>
    <name evidence="1" type="ORF">ABI908_02540</name>
</gene>
<evidence type="ECO:0000313" key="1">
    <source>
        <dbReference type="EMBL" id="MEO9382994.1"/>
    </source>
</evidence>
<dbReference type="Proteomes" id="UP001462502">
    <property type="component" value="Unassembled WGS sequence"/>
</dbReference>
<proteinExistence type="predicted"/>
<protein>
    <submittedName>
        <fullName evidence="1">Uncharacterized protein</fullName>
    </submittedName>
</protein>
<accession>A0ABV0INY4</accession>
<dbReference type="EMBL" id="JBDXMI010000001">
    <property type="protein sequence ID" value="MEO9382994.1"/>
    <property type="molecule type" value="Genomic_DNA"/>
</dbReference>
<reference evidence="1 2" key="1">
    <citation type="submission" date="2024-05" db="EMBL/GenBank/DDBJ databases">
        <authorList>
            <person name="De Oliveira J.P."/>
            <person name="Noriler S.A."/>
            <person name="De Oliveira A.G."/>
            <person name="Sipoli D.S."/>
        </authorList>
    </citation>
    <scope>NUCLEOTIDE SEQUENCE [LARGE SCALE GENOMIC DNA]</scope>
    <source>
        <strain evidence="1 2">LABIM192</strain>
    </source>
</reference>
<organism evidence="1 2">
    <name type="scientific">Chromobacterium phragmitis</name>
    <dbReference type="NCBI Taxonomy" id="2202141"/>
    <lineage>
        <taxon>Bacteria</taxon>
        <taxon>Pseudomonadati</taxon>
        <taxon>Pseudomonadota</taxon>
        <taxon>Betaproteobacteria</taxon>
        <taxon>Neisseriales</taxon>
        <taxon>Chromobacteriaceae</taxon>
        <taxon>Chromobacterium</taxon>
    </lineage>
</organism>
<evidence type="ECO:0000313" key="2">
    <source>
        <dbReference type="Proteomes" id="UP001462502"/>
    </source>
</evidence>
<comment type="caution">
    <text evidence="1">The sequence shown here is derived from an EMBL/GenBank/DDBJ whole genome shotgun (WGS) entry which is preliminary data.</text>
</comment>
<keyword evidence="2" id="KW-1185">Reference proteome</keyword>
<sequence length="204" mass="21846">MLGEVRTNNTVTPLSWRSLSETGRAEGGLAASLRGAGSLPAISRAAAEIKLTDADMKLLRQGALETMRAMSDRAYQLAEPARPRWVDALRLRSGSGRVTPETVAILQNQIRQLGEGQGETLDIRECARLSLQMEKLAGKLPAGSLLAELSQRLALQGQAAWAQLARAEAETQLLPQFQRFDRPGASQEKHVGVSVGAGLGSQHG</sequence>
<name>A0ABV0INY4_9NEIS</name>